<dbReference type="OrthoDB" id="9834141at2759"/>
<dbReference type="GO" id="GO:0008081">
    <property type="term" value="F:phosphoric diester hydrolase activity"/>
    <property type="evidence" value="ECO:0007669"/>
    <property type="project" value="TreeGrafter"/>
</dbReference>
<evidence type="ECO:0000256" key="8">
    <source>
        <dbReference type="ARBA" id="ARBA00022842"/>
    </source>
</evidence>
<dbReference type="AlphaFoldDB" id="A0A8C5QZ09"/>
<dbReference type="InterPro" id="IPR004808">
    <property type="entry name" value="AP_endonuc_1"/>
</dbReference>
<evidence type="ECO:0000313" key="11">
    <source>
        <dbReference type="Ensembl" id="ENSLLEP00000044781.1"/>
    </source>
</evidence>
<organism evidence="11 12">
    <name type="scientific">Leptobrachium leishanense</name>
    <name type="common">Leishan spiny toad</name>
    <dbReference type="NCBI Taxonomy" id="445787"/>
    <lineage>
        <taxon>Eukaryota</taxon>
        <taxon>Metazoa</taxon>
        <taxon>Chordata</taxon>
        <taxon>Craniata</taxon>
        <taxon>Vertebrata</taxon>
        <taxon>Euteleostomi</taxon>
        <taxon>Amphibia</taxon>
        <taxon>Batrachia</taxon>
        <taxon>Anura</taxon>
        <taxon>Pelobatoidea</taxon>
        <taxon>Megophryidae</taxon>
        <taxon>Leptobrachium</taxon>
    </lineage>
</organism>
<evidence type="ECO:0000256" key="1">
    <source>
        <dbReference type="ARBA" id="ARBA00000493"/>
    </source>
</evidence>
<keyword evidence="6" id="KW-0227">DNA damage</keyword>
<dbReference type="GO" id="GO:0005634">
    <property type="term" value="C:nucleus"/>
    <property type="evidence" value="ECO:0007669"/>
    <property type="project" value="TreeGrafter"/>
</dbReference>
<dbReference type="Pfam" id="PF03372">
    <property type="entry name" value="Exo_endo_phos"/>
    <property type="match status" value="1"/>
</dbReference>
<feature type="domain" description="Endonuclease/exonuclease/phosphatase" evidence="10">
    <location>
        <begin position="13"/>
        <end position="152"/>
    </location>
</feature>
<dbReference type="GO" id="GO:0003906">
    <property type="term" value="F:DNA-(apurinic or apyrimidinic site) endonuclease activity"/>
    <property type="evidence" value="ECO:0007669"/>
    <property type="project" value="TreeGrafter"/>
</dbReference>
<dbReference type="Ensembl" id="ENSLLET00000046572.1">
    <property type="protein sequence ID" value="ENSLLEP00000044781.1"/>
    <property type="gene ID" value="ENSLLEG00000028423.1"/>
</dbReference>
<dbReference type="EC" id="3.1.11.2" evidence="4"/>
<evidence type="ECO:0000256" key="3">
    <source>
        <dbReference type="ARBA" id="ARBA00007092"/>
    </source>
</evidence>
<dbReference type="Gene3D" id="3.60.10.10">
    <property type="entry name" value="Endonuclease/exonuclease/phosphatase"/>
    <property type="match status" value="1"/>
</dbReference>
<comment type="catalytic activity">
    <reaction evidence="1">
        <text>Exonucleolytic cleavage in the 3'- to 5'-direction to yield nucleoside 5'-phosphates.</text>
        <dbReference type="EC" id="3.1.11.2"/>
    </reaction>
</comment>
<keyword evidence="9" id="KW-0234">DNA repair</keyword>
<dbReference type="InterPro" id="IPR036691">
    <property type="entry name" value="Endo/exonu/phosph_ase_sf"/>
</dbReference>
<dbReference type="GO" id="GO:0046872">
    <property type="term" value="F:metal ion binding"/>
    <property type="evidence" value="ECO:0007669"/>
    <property type="project" value="UniProtKB-KW"/>
</dbReference>
<protein>
    <recommendedName>
        <fullName evidence="4">exodeoxyribonuclease III</fullName>
        <ecNumber evidence="4">3.1.11.2</ecNumber>
    </recommendedName>
</protein>
<evidence type="ECO:0000256" key="4">
    <source>
        <dbReference type="ARBA" id="ARBA00012115"/>
    </source>
</evidence>
<keyword evidence="5" id="KW-0479">Metal-binding</keyword>
<evidence type="ECO:0000256" key="7">
    <source>
        <dbReference type="ARBA" id="ARBA00022801"/>
    </source>
</evidence>
<evidence type="ECO:0000256" key="6">
    <source>
        <dbReference type="ARBA" id="ARBA00022763"/>
    </source>
</evidence>
<dbReference type="PANTHER" id="PTHR22748:SF26">
    <property type="entry name" value="ENDONUCLEASE_EXONUCLEASE_PHOSPHATASE DOMAIN-CONTAINING PROTEIN"/>
    <property type="match status" value="1"/>
</dbReference>
<keyword evidence="7" id="KW-0378">Hydrolase</keyword>
<dbReference type="PANTHER" id="PTHR22748">
    <property type="entry name" value="AP ENDONUCLEASE"/>
    <property type="match status" value="1"/>
</dbReference>
<name>A0A8C5QZ09_9ANUR</name>
<evidence type="ECO:0000256" key="5">
    <source>
        <dbReference type="ARBA" id="ARBA00022723"/>
    </source>
</evidence>
<dbReference type="GO" id="GO:0008311">
    <property type="term" value="F:double-stranded DNA 3'-5' DNA exonuclease activity"/>
    <property type="evidence" value="ECO:0007669"/>
    <property type="project" value="UniProtKB-EC"/>
</dbReference>
<dbReference type="GeneTree" id="ENSGT01070000253955"/>
<dbReference type="SUPFAM" id="SSF56219">
    <property type="entry name" value="DNase I-like"/>
    <property type="match status" value="1"/>
</dbReference>
<evidence type="ECO:0000259" key="10">
    <source>
        <dbReference type="Pfam" id="PF03372"/>
    </source>
</evidence>
<dbReference type="Proteomes" id="UP000694569">
    <property type="component" value="Unplaced"/>
</dbReference>
<reference evidence="11" key="1">
    <citation type="submission" date="2025-08" db="UniProtKB">
        <authorList>
            <consortium name="Ensembl"/>
        </authorList>
    </citation>
    <scope>IDENTIFICATION</scope>
</reference>
<evidence type="ECO:0000256" key="2">
    <source>
        <dbReference type="ARBA" id="ARBA00001946"/>
    </source>
</evidence>
<evidence type="ECO:0000256" key="9">
    <source>
        <dbReference type="ARBA" id="ARBA00023204"/>
    </source>
</evidence>
<comment type="similarity">
    <text evidence="3">Belongs to the DNA repair enzymes AP/ExoA family.</text>
</comment>
<reference evidence="11" key="2">
    <citation type="submission" date="2025-09" db="UniProtKB">
        <authorList>
            <consortium name="Ensembl"/>
        </authorList>
    </citation>
    <scope>IDENTIFICATION</scope>
</reference>
<dbReference type="InterPro" id="IPR005135">
    <property type="entry name" value="Endo/exonuclease/phosphatase"/>
</dbReference>
<keyword evidence="12" id="KW-1185">Reference proteome</keyword>
<proteinExistence type="inferred from homology"/>
<sequence length="165" mass="18622">MRLHTHADLVIVSINANGLNVPEKSRLIRELCALKASIVFLQETHFCRDMPTTLTSRPYPEGYYSNYIAAKSRGTAILFSHDVPFQLEEQQINDEGRYIFLRGKILGTQYTFASIYLPNTGQHKCLARILKRLTSFSSGILVLAGDFNVPLDPRMDTSRKCSSIP</sequence>
<keyword evidence="8" id="KW-0460">Magnesium</keyword>
<dbReference type="GO" id="GO:0006284">
    <property type="term" value="P:base-excision repair"/>
    <property type="evidence" value="ECO:0007669"/>
    <property type="project" value="TreeGrafter"/>
</dbReference>
<accession>A0A8C5QZ09</accession>
<evidence type="ECO:0000313" key="12">
    <source>
        <dbReference type="Proteomes" id="UP000694569"/>
    </source>
</evidence>
<comment type="cofactor">
    <cofactor evidence="2">
        <name>Mg(2+)</name>
        <dbReference type="ChEBI" id="CHEBI:18420"/>
    </cofactor>
</comment>